<sequence length="220" mass="24925">MSVYKRLLTGLLVASSAGLLACTPARHYPMDAIELYVTNCTADTLLVSVRYRSDSTSVAPPDVLRLRQAQTADSLLQDSTAQRNPDRLFAYLAWHRGRWYWVLSYAPRDPTWRDAAGNLHAATVNDTTGEVTYKVLPGDKLQLSTYWSSSLPDDTNPPELVSIVSLRLRQGQARRALPLDPEHNELFQARFSFWQGWLEWGPTTYRYELHVGPDLTLNDD</sequence>
<evidence type="ECO:0008006" key="4">
    <source>
        <dbReference type="Google" id="ProtNLM"/>
    </source>
</evidence>
<evidence type="ECO:0000313" key="2">
    <source>
        <dbReference type="EMBL" id="SFQ82411.1"/>
    </source>
</evidence>
<dbReference type="AlphaFoldDB" id="A0A1I6BNB5"/>
<reference evidence="3" key="1">
    <citation type="submission" date="2016-10" db="EMBL/GenBank/DDBJ databases">
        <authorList>
            <person name="Varghese N."/>
            <person name="Submissions S."/>
        </authorList>
    </citation>
    <scope>NUCLEOTIDE SEQUENCE [LARGE SCALE GENOMIC DNA]</scope>
    <source>
        <strain evidence="3">OR362-8,ATCC BAA-1266,JCM 13504</strain>
    </source>
</reference>
<dbReference type="STRING" id="1227077.SAMN04515668_4805"/>
<name>A0A1I6BNB5_HYMAR</name>
<organism evidence="2 3">
    <name type="scientific">Hymenobacter arizonensis</name>
    <name type="common">Siccationidurans arizonensis</name>
    <dbReference type="NCBI Taxonomy" id="1227077"/>
    <lineage>
        <taxon>Bacteria</taxon>
        <taxon>Pseudomonadati</taxon>
        <taxon>Bacteroidota</taxon>
        <taxon>Cytophagia</taxon>
        <taxon>Cytophagales</taxon>
        <taxon>Hymenobacteraceae</taxon>
        <taxon>Hymenobacter</taxon>
    </lineage>
</organism>
<dbReference type="EMBL" id="FOXS01000010">
    <property type="protein sequence ID" value="SFQ82411.1"/>
    <property type="molecule type" value="Genomic_DNA"/>
</dbReference>
<dbReference type="Proteomes" id="UP000199029">
    <property type="component" value="Unassembled WGS sequence"/>
</dbReference>
<keyword evidence="1" id="KW-0732">Signal</keyword>
<gene>
    <name evidence="2" type="ORF">SAMN04515668_4805</name>
</gene>
<feature type="chain" id="PRO_5011636355" description="Lipoprotein" evidence="1">
    <location>
        <begin position="22"/>
        <end position="220"/>
    </location>
</feature>
<accession>A0A1I6BNB5</accession>
<dbReference type="PROSITE" id="PS51257">
    <property type="entry name" value="PROKAR_LIPOPROTEIN"/>
    <property type="match status" value="1"/>
</dbReference>
<protein>
    <recommendedName>
        <fullName evidence="4">Lipoprotein</fullName>
    </recommendedName>
</protein>
<evidence type="ECO:0000256" key="1">
    <source>
        <dbReference type="SAM" id="SignalP"/>
    </source>
</evidence>
<proteinExistence type="predicted"/>
<keyword evidence="3" id="KW-1185">Reference proteome</keyword>
<feature type="signal peptide" evidence="1">
    <location>
        <begin position="1"/>
        <end position="21"/>
    </location>
</feature>
<evidence type="ECO:0000313" key="3">
    <source>
        <dbReference type="Proteomes" id="UP000199029"/>
    </source>
</evidence>